<dbReference type="EMBL" id="BPQB01000028">
    <property type="protein sequence ID" value="GJE92690.1"/>
    <property type="molecule type" value="Genomic_DNA"/>
</dbReference>
<feature type="transmembrane region" description="Helical" evidence="1">
    <location>
        <begin position="60"/>
        <end position="81"/>
    </location>
</feature>
<keyword evidence="1" id="KW-0812">Transmembrane</keyword>
<sequence length="322" mass="35628">MASTQAELAELEALFTTLHLTRIGTYVNVAALCTASYDLLLNLHNEIEQIWLAPWSLPKVLYLLARYYSVIHLCIVNGLSISTGMSDAKCVFFTARISGGPVVFTSLVNVILLLRIRAIFDMNMKVVYPVAFLMICQFGVELSTTVWNAMIVRRIPTPPFIPWPGCLAEGLMRQTLLAWIPCIVVASICASLTVYRFFAVAGITWRTKASSIDVSPLFRQFVWDGTLGFILIFAVNVTCAITTLTVNNALADLPSNWLIVIYALVGAKMILNLRVTAKTTTSMGTQETTLYSDASFAPNPRARYETLELVPLPRRRSSSSEA</sequence>
<feature type="transmembrane region" description="Helical" evidence="1">
    <location>
        <begin position="177"/>
        <end position="200"/>
    </location>
</feature>
<keyword evidence="1" id="KW-0472">Membrane</keyword>
<gene>
    <name evidence="3" type="ORF">PsYK624_088450</name>
</gene>
<evidence type="ECO:0000259" key="2">
    <source>
        <dbReference type="Pfam" id="PF20151"/>
    </source>
</evidence>
<proteinExistence type="predicted"/>
<keyword evidence="4" id="KW-1185">Reference proteome</keyword>
<comment type="caution">
    <text evidence="3">The sequence shown here is derived from an EMBL/GenBank/DDBJ whole genome shotgun (WGS) entry which is preliminary data.</text>
</comment>
<dbReference type="OrthoDB" id="2675435at2759"/>
<feature type="transmembrane region" description="Helical" evidence="1">
    <location>
        <begin position="126"/>
        <end position="150"/>
    </location>
</feature>
<evidence type="ECO:0000313" key="4">
    <source>
        <dbReference type="Proteomes" id="UP000703269"/>
    </source>
</evidence>
<evidence type="ECO:0000313" key="3">
    <source>
        <dbReference type="EMBL" id="GJE92690.1"/>
    </source>
</evidence>
<name>A0A9P3GDE2_9APHY</name>
<keyword evidence="1" id="KW-1133">Transmembrane helix</keyword>
<dbReference type="InterPro" id="IPR045340">
    <property type="entry name" value="DUF6533"/>
</dbReference>
<evidence type="ECO:0000256" key="1">
    <source>
        <dbReference type="SAM" id="Phobius"/>
    </source>
</evidence>
<accession>A0A9P3GDE2</accession>
<protein>
    <recommendedName>
        <fullName evidence="2">DUF6533 domain-containing protein</fullName>
    </recommendedName>
</protein>
<feature type="transmembrane region" description="Helical" evidence="1">
    <location>
        <begin position="93"/>
        <end position="114"/>
    </location>
</feature>
<feature type="transmembrane region" description="Helical" evidence="1">
    <location>
        <begin position="256"/>
        <end position="273"/>
    </location>
</feature>
<feature type="transmembrane region" description="Helical" evidence="1">
    <location>
        <begin position="221"/>
        <end position="244"/>
    </location>
</feature>
<dbReference type="Pfam" id="PF20151">
    <property type="entry name" value="DUF6533"/>
    <property type="match status" value="1"/>
</dbReference>
<dbReference type="AlphaFoldDB" id="A0A9P3GDE2"/>
<dbReference type="Proteomes" id="UP000703269">
    <property type="component" value="Unassembled WGS sequence"/>
</dbReference>
<feature type="domain" description="DUF6533" evidence="2">
    <location>
        <begin position="26"/>
        <end position="70"/>
    </location>
</feature>
<reference evidence="3 4" key="1">
    <citation type="submission" date="2021-08" db="EMBL/GenBank/DDBJ databases">
        <title>Draft Genome Sequence of Phanerochaete sordida strain YK-624.</title>
        <authorList>
            <person name="Mori T."/>
            <person name="Dohra H."/>
            <person name="Suzuki T."/>
            <person name="Kawagishi H."/>
            <person name="Hirai H."/>
        </authorList>
    </citation>
    <scope>NUCLEOTIDE SEQUENCE [LARGE SCALE GENOMIC DNA]</scope>
    <source>
        <strain evidence="3 4">YK-624</strain>
    </source>
</reference>
<organism evidence="3 4">
    <name type="scientific">Phanerochaete sordida</name>
    <dbReference type="NCBI Taxonomy" id="48140"/>
    <lineage>
        <taxon>Eukaryota</taxon>
        <taxon>Fungi</taxon>
        <taxon>Dikarya</taxon>
        <taxon>Basidiomycota</taxon>
        <taxon>Agaricomycotina</taxon>
        <taxon>Agaricomycetes</taxon>
        <taxon>Polyporales</taxon>
        <taxon>Phanerochaetaceae</taxon>
        <taxon>Phanerochaete</taxon>
    </lineage>
</organism>